<accession>A0A4C2AEY0</accession>
<name>A0A4C2AEY0_EUMVA</name>
<dbReference type="EMBL" id="BGZK01003126">
    <property type="protein sequence ID" value="GBP98362.1"/>
    <property type="molecule type" value="Genomic_DNA"/>
</dbReference>
<gene>
    <name evidence="1" type="ORF">EVAR_67357_1</name>
</gene>
<evidence type="ECO:0000313" key="2">
    <source>
        <dbReference type="Proteomes" id="UP000299102"/>
    </source>
</evidence>
<evidence type="ECO:0000313" key="1">
    <source>
        <dbReference type="EMBL" id="GBP98362.1"/>
    </source>
</evidence>
<comment type="caution">
    <text evidence="1">The sequence shown here is derived from an EMBL/GenBank/DDBJ whole genome shotgun (WGS) entry which is preliminary data.</text>
</comment>
<proteinExistence type="predicted"/>
<organism evidence="1 2">
    <name type="scientific">Eumeta variegata</name>
    <name type="common">Bagworm moth</name>
    <name type="synonym">Eumeta japonica</name>
    <dbReference type="NCBI Taxonomy" id="151549"/>
    <lineage>
        <taxon>Eukaryota</taxon>
        <taxon>Metazoa</taxon>
        <taxon>Ecdysozoa</taxon>
        <taxon>Arthropoda</taxon>
        <taxon>Hexapoda</taxon>
        <taxon>Insecta</taxon>
        <taxon>Pterygota</taxon>
        <taxon>Neoptera</taxon>
        <taxon>Endopterygota</taxon>
        <taxon>Lepidoptera</taxon>
        <taxon>Glossata</taxon>
        <taxon>Ditrysia</taxon>
        <taxon>Tineoidea</taxon>
        <taxon>Psychidae</taxon>
        <taxon>Oiketicinae</taxon>
        <taxon>Eumeta</taxon>
    </lineage>
</organism>
<dbReference type="AlphaFoldDB" id="A0A4C2AEY0"/>
<keyword evidence="2" id="KW-1185">Reference proteome</keyword>
<feature type="non-terminal residue" evidence="1">
    <location>
        <position position="82"/>
    </location>
</feature>
<protein>
    <submittedName>
        <fullName evidence="1">Uncharacterized protein</fullName>
    </submittedName>
</protein>
<sequence length="82" mass="9606">MWAQEFHNGITYPSRVWLVRFILRCTLTMSDFQGPMMDSEGFDIEPEAKHRNSIMKQRILAVFGLEMYFVHERFSDSDDAAG</sequence>
<reference evidence="1 2" key="1">
    <citation type="journal article" date="2019" name="Commun. Biol.">
        <title>The bagworm genome reveals a unique fibroin gene that provides high tensile strength.</title>
        <authorList>
            <person name="Kono N."/>
            <person name="Nakamura H."/>
            <person name="Ohtoshi R."/>
            <person name="Tomita M."/>
            <person name="Numata K."/>
            <person name="Arakawa K."/>
        </authorList>
    </citation>
    <scope>NUCLEOTIDE SEQUENCE [LARGE SCALE GENOMIC DNA]</scope>
</reference>
<dbReference type="Proteomes" id="UP000299102">
    <property type="component" value="Unassembled WGS sequence"/>
</dbReference>